<evidence type="ECO:0000256" key="12">
    <source>
        <dbReference type="ARBA" id="ARBA00024326"/>
    </source>
</evidence>
<dbReference type="OrthoDB" id="9802030at2"/>
<evidence type="ECO:0000256" key="5">
    <source>
        <dbReference type="ARBA" id="ARBA00022793"/>
    </source>
</evidence>
<evidence type="ECO:0000313" key="13">
    <source>
        <dbReference type="EMBL" id="ADV46017.1"/>
    </source>
</evidence>
<keyword evidence="6" id="KW-0443">Lipid metabolism</keyword>
<dbReference type="PANTHER" id="PTHR10067">
    <property type="entry name" value="PHOSPHATIDYLSERINE DECARBOXYLASE"/>
    <property type="match status" value="1"/>
</dbReference>
<dbReference type="GO" id="GO:0004609">
    <property type="term" value="F:phosphatidylserine decarboxylase activity"/>
    <property type="evidence" value="ECO:0007669"/>
    <property type="project" value="UniProtKB-EC"/>
</dbReference>
<reference evidence="14" key="2">
    <citation type="submission" date="2011-01" db="EMBL/GenBank/DDBJ databases">
        <title>The complete genome of Nitratifractor salsuginis DSM 16511.</title>
        <authorList>
            <consortium name="US DOE Joint Genome Institute (JGI-PGF)"/>
            <person name="Lucas S."/>
            <person name="Copeland A."/>
            <person name="Lapidus A."/>
            <person name="Bruce D."/>
            <person name="Goodwin L."/>
            <person name="Pitluck S."/>
            <person name="Kyrpides N."/>
            <person name="Mavromatis K."/>
            <person name="Ivanova N."/>
            <person name="Mikhailova N."/>
            <person name="Zeytun A."/>
            <person name="Detter J.C."/>
            <person name="Tapia R."/>
            <person name="Han C."/>
            <person name="Land M."/>
            <person name="Hauser L."/>
            <person name="Markowitz V."/>
            <person name="Cheng J.-F."/>
            <person name="Hugenholtz P."/>
            <person name="Woyke T."/>
            <person name="Wu D."/>
            <person name="Tindall B."/>
            <person name="Schuetze A."/>
            <person name="Brambilla E."/>
            <person name="Klenk H.-P."/>
            <person name="Eisen J.A."/>
        </authorList>
    </citation>
    <scope>NUCLEOTIDE SEQUENCE [LARGE SCALE GENOMIC DNA]</scope>
    <source>
        <strain evidence="14">DSM 16511 / JCM 12458 / E9I37-1</strain>
    </source>
</reference>
<keyword evidence="10" id="KW-1208">Phospholipid metabolism</keyword>
<keyword evidence="8" id="KW-0594">Phospholipid biosynthesis</keyword>
<reference evidence="13 14" key="1">
    <citation type="journal article" date="2011" name="Stand. Genomic Sci.">
        <title>Complete genome sequence of Nitratifractor salsuginis type strain (E9I37-1).</title>
        <authorList>
            <person name="Anderson I."/>
            <person name="Sikorski J."/>
            <person name="Zeytun A."/>
            <person name="Nolan M."/>
            <person name="Lapidus A."/>
            <person name="Lucas S."/>
            <person name="Hammon N."/>
            <person name="Deshpande S."/>
            <person name="Cheng J.F."/>
            <person name="Tapia R."/>
            <person name="Han C."/>
            <person name="Goodwin L."/>
            <person name="Pitluck S."/>
            <person name="Liolios K."/>
            <person name="Pagani I."/>
            <person name="Ivanova N."/>
            <person name="Huntemann M."/>
            <person name="Mavromatis K."/>
            <person name="Ovchinikova G."/>
            <person name="Pati A."/>
            <person name="Chen A."/>
            <person name="Palaniappan K."/>
            <person name="Land M."/>
            <person name="Hauser L."/>
            <person name="Brambilla E.M."/>
            <person name="Ngatchou-Djao O.D."/>
            <person name="Rohde M."/>
            <person name="Tindall B.J."/>
            <person name="Goker M."/>
            <person name="Detter J.C."/>
            <person name="Woyke T."/>
            <person name="Bristow J."/>
            <person name="Eisen J.A."/>
            <person name="Markowitz V."/>
            <person name="Hugenholtz P."/>
            <person name="Klenk H.P."/>
            <person name="Kyrpides N.C."/>
        </authorList>
    </citation>
    <scope>NUCLEOTIDE SEQUENCE [LARGE SCALE GENOMIC DNA]</scope>
    <source>
        <strain evidence="14">DSM 16511 / JCM 12458 / E9I37-1</strain>
    </source>
</reference>
<evidence type="ECO:0000256" key="7">
    <source>
        <dbReference type="ARBA" id="ARBA00023145"/>
    </source>
</evidence>
<name>E6X282_NITSE</name>
<sequence length="275" mass="30968">MASHYTSLLSRLFGKFAVTSFPGPFQRLINRSYVRLMGLDMSEFAPAESYSSLNRLFTRALKAQRSIDPDPLAVIAPCDALITDLGTISDGKAYQIKGMAYDTAALLGEHYASEAERLEGGNYANFYLSPRDYHRYHAPMDLKIESITHIPGRLYPVNMPLLKNKLNLFIENERVILQAADRQGRRHFLVLVGALNVGKMVVTFEERIHTNTAPGPARHYRYETPISLKKGELFGWFEMGSTIVMLSQKGALEYEIEAGEKVRFAQTIGRLKEDG</sequence>
<dbReference type="NCBIfam" id="NF003038">
    <property type="entry name" value="PRK03934.1"/>
    <property type="match status" value="1"/>
</dbReference>
<dbReference type="KEGG" id="nsa:Nitsa_0750"/>
<evidence type="ECO:0000256" key="10">
    <source>
        <dbReference type="ARBA" id="ARBA00023264"/>
    </source>
</evidence>
<protein>
    <recommendedName>
        <fullName evidence="3">phosphatidylserine decarboxylase</fullName>
        <ecNumber evidence="3">4.1.1.65</ecNumber>
    </recommendedName>
</protein>
<dbReference type="HOGENOM" id="CLU_029061_4_0_7"/>
<comment type="cofactor">
    <cofactor evidence="1">
        <name>pyruvate</name>
        <dbReference type="ChEBI" id="CHEBI:15361"/>
    </cofactor>
</comment>
<dbReference type="Proteomes" id="UP000008633">
    <property type="component" value="Chromosome"/>
</dbReference>
<proteinExistence type="predicted"/>
<keyword evidence="9" id="KW-0456">Lyase</keyword>
<dbReference type="PANTHER" id="PTHR10067:SF6">
    <property type="entry name" value="PHOSPHATIDYLSERINE DECARBOXYLASE PROENZYME, MITOCHONDRIAL"/>
    <property type="match status" value="1"/>
</dbReference>
<dbReference type="Pfam" id="PF02666">
    <property type="entry name" value="PS_Dcarbxylase"/>
    <property type="match status" value="1"/>
</dbReference>
<evidence type="ECO:0000256" key="2">
    <source>
        <dbReference type="ARBA" id="ARBA00005189"/>
    </source>
</evidence>
<evidence type="ECO:0000256" key="1">
    <source>
        <dbReference type="ARBA" id="ARBA00001928"/>
    </source>
</evidence>
<evidence type="ECO:0000256" key="11">
    <source>
        <dbReference type="ARBA" id="ARBA00023317"/>
    </source>
</evidence>
<dbReference type="GO" id="GO:0006646">
    <property type="term" value="P:phosphatidylethanolamine biosynthetic process"/>
    <property type="evidence" value="ECO:0007669"/>
    <property type="project" value="UniProtKB-UniPathway"/>
</dbReference>
<dbReference type="RefSeq" id="WP_013553711.1">
    <property type="nucleotide sequence ID" value="NC_014935.1"/>
</dbReference>
<dbReference type="AlphaFoldDB" id="E6X282"/>
<comment type="pathway">
    <text evidence="2">Lipid metabolism.</text>
</comment>
<gene>
    <name evidence="13" type="ordered locus">Nitsa_0750</name>
</gene>
<accession>E6X282</accession>
<evidence type="ECO:0000256" key="6">
    <source>
        <dbReference type="ARBA" id="ARBA00023098"/>
    </source>
</evidence>
<keyword evidence="14" id="KW-1185">Reference proteome</keyword>
<keyword evidence="7" id="KW-0865">Zymogen</keyword>
<dbReference type="InterPro" id="IPR003817">
    <property type="entry name" value="PS_Dcarbxylase"/>
</dbReference>
<dbReference type="NCBIfam" id="TIGR00163">
    <property type="entry name" value="PS_decarb"/>
    <property type="match status" value="1"/>
</dbReference>
<evidence type="ECO:0000313" key="14">
    <source>
        <dbReference type="Proteomes" id="UP000008633"/>
    </source>
</evidence>
<dbReference type="UniPathway" id="UPA00558"/>
<keyword evidence="11" id="KW-0670">Pyruvate</keyword>
<evidence type="ECO:0000256" key="4">
    <source>
        <dbReference type="ARBA" id="ARBA00022516"/>
    </source>
</evidence>
<keyword evidence="4" id="KW-0444">Lipid biosynthesis</keyword>
<dbReference type="EMBL" id="CP002452">
    <property type="protein sequence ID" value="ADV46017.1"/>
    <property type="molecule type" value="Genomic_DNA"/>
</dbReference>
<dbReference type="STRING" id="749222.Nitsa_0750"/>
<dbReference type="InterPro" id="IPR033177">
    <property type="entry name" value="PSD-B"/>
</dbReference>
<organism evidence="13 14">
    <name type="scientific">Nitratifractor salsuginis (strain DSM 16511 / JCM 12458 / E9I37-1)</name>
    <dbReference type="NCBI Taxonomy" id="749222"/>
    <lineage>
        <taxon>Bacteria</taxon>
        <taxon>Pseudomonadati</taxon>
        <taxon>Campylobacterota</taxon>
        <taxon>Epsilonproteobacteria</taxon>
        <taxon>Campylobacterales</taxon>
        <taxon>Sulfurovaceae</taxon>
        <taxon>Nitratifractor</taxon>
    </lineage>
</organism>
<evidence type="ECO:0000256" key="8">
    <source>
        <dbReference type="ARBA" id="ARBA00023209"/>
    </source>
</evidence>
<keyword evidence="5" id="KW-0210">Decarboxylase</keyword>
<comment type="pathway">
    <text evidence="12">Phospholipid metabolism; phosphatidylethanolamine biosynthesis.</text>
</comment>
<dbReference type="EC" id="4.1.1.65" evidence="3"/>
<evidence type="ECO:0000256" key="3">
    <source>
        <dbReference type="ARBA" id="ARBA00012243"/>
    </source>
</evidence>
<dbReference type="eggNOG" id="COG0688">
    <property type="taxonomic scope" value="Bacteria"/>
</dbReference>
<evidence type="ECO:0000256" key="9">
    <source>
        <dbReference type="ARBA" id="ARBA00023239"/>
    </source>
</evidence>